<dbReference type="OrthoDB" id="1357696at2"/>
<dbReference type="RefSeq" id="WP_138930907.1">
    <property type="nucleotide sequence ID" value="NZ_SWMU01000001.1"/>
</dbReference>
<dbReference type="PROSITE" id="PS51257">
    <property type="entry name" value="PROKAR_LIPOPROTEIN"/>
    <property type="match status" value="1"/>
</dbReference>
<evidence type="ECO:0000313" key="1">
    <source>
        <dbReference type="EMBL" id="TKS57204.1"/>
    </source>
</evidence>
<gene>
    <name evidence="1" type="ORF">FCN74_01945</name>
</gene>
<protein>
    <submittedName>
        <fullName evidence="1">Uncharacterized protein</fullName>
    </submittedName>
</protein>
<evidence type="ECO:0000313" key="2">
    <source>
        <dbReference type="Proteomes" id="UP000306552"/>
    </source>
</evidence>
<dbReference type="EMBL" id="SWMU01000001">
    <property type="protein sequence ID" value="TKS57204.1"/>
    <property type="molecule type" value="Genomic_DNA"/>
</dbReference>
<dbReference type="AlphaFoldDB" id="A0A4U5TUK9"/>
<keyword evidence="2" id="KW-1185">Reference proteome</keyword>
<organism evidence="1 2">
    <name type="scientific">Mesohalobacter halotolerans</name>
    <dbReference type="NCBI Taxonomy" id="1883405"/>
    <lineage>
        <taxon>Bacteria</taxon>
        <taxon>Pseudomonadati</taxon>
        <taxon>Bacteroidota</taxon>
        <taxon>Flavobacteriia</taxon>
        <taxon>Flavobacteriales</taxon>
        <taxon>Flavobacteriaceae</taxon>
        <taxon>Mesohalobacter</taxon>
    </lineage>
</organism>
<sequence length="268" mass="31978">MNLRLSLLVFGFIFISCDTKKSKEIIQEFDQEGNLIAEYEVVYGLKEGLSTYYYNDENSKYSKSEFHWKNDSATFQINFDQQNHILSQGPLKGYNFKIGKWKYYDNNQNLKEIKELIDLNDSTYLNQNWKLNKKGDTIGGNYYSVVFKDTVKLNSYNRFYFLMERPLFSRNSKVDAYLVRENAFKEQYYENDSLRYDRIENLSSRFRNKNVYQDKNHHIIFDAEASKLGKIVIAGYLMEVEIKPSEGYEEYDSITKNTYFRHEFNVVE</sequence>
<name>A0A4U5TUK9_9FLAO</name>
<accession>A0A4U5TUK9</accession>
<reference evidence="1 2" key="1">
    <citation type="submission" date="2019-04" db="EMBL/GenBank/DDBJ databases">
        <title>Psychroflexus halotolerans sp. nov., isolated from a marine solar saltern.</title>
        <authorList>
            <person name="Feng X."/>
        </authorList>
    </citation>
    <scope>NUCLEOTIDE SEQUENCE [LARGE SCALE GENOMIC DNA]</scope>
    <source>
        <strain evidence="1 2">WDS2C27</strain>
    </source>
</reference>
<dbReference type="Proteomes" id="UP000306552">
    <property type="component" value="Unassembled WGS sequence"/>
</dbReference>
<comment type="caution">
    <text evidence="1">The sequence shown here is derived from an EMBL/GenBank/DDBJ whole genome shotgun (WGS) entry which is preliminary data.</text>
</comment>
<proteinExistence type="predicted"/>